<protein>
    <submittedName>
        <fullName evidence="1">Uncharacterized protein</fullName>
    </submittedName>
</protein>
<proteinExistence type="predicted"/>
<evidence type="ECO:0000313" key="2">
    <source>
        <dbReference type="Proteomes" id="UP001489719"/>
    </source>
</evidence>
<name>A0ACC3TFW2_9ASCO</name>
<organism evidence="1 2">
    <name type="scientific">Lipomyces orientalis</name>
    <dbReference type="NCBI Taxonomy" id="1233043"/>
    <lineage>
        <taxon>Eukaryota</taxon>
        <taxon>Fungi</taxon>
        <taxon>Dikarya</taxon>
        <taxon>Ascomycota</taxon>
        <taxon>Saccharomycotina</taxon>
        <taxon>Lipomycetes</taxon>
        <taxon>Lipomycetales</taxon>
        <taxon>Lipomycetaceae</taxon>
        <taxon>Lipomyces</taxon>
    </lineage>
</organism>
<comment type="caution">
    <text evidence="1">The sequence shown here is derived from an EMBL/GenBank/DDBJ whole genome shotgun (WGS) entry which is preliminary data.</text>
</comment>
<gene>
    <name evidence="1" type="ORF">V1517DRAFT_331150</name>
</gene>
<reference evidence="2" key="1">
    <citation type="journal article" date="2024" name="Front. Bioeng. Biotechnol.">
        <title>Genome-scale model development and genomic sequencing of the oleaginous clade Lipomyces.</title>
        <authorList>
            <person name="Czajka J.J."/>
            <person name="Han Y."/>
            <person name="Kim J."/>
            <person name="Mondo S.J."/>
            <person name="Hofstad B.A."/>
            <person name="Robles A."/>
            <person name="Haridas S."/>
            <person name="Riley R."/>
            <person name="LaButti K."/>
            <person name="Pangilinan J."/>
            <person name="Andreopoulos W."/>
            <person name="Lipzen A."/>
            <person name="Yan J."/>
            <person name="Wang M."/>
            <person name="Ng V."/>
            <person name="Grigoriev I.V."/>
            <person name="Spatafora J.W."/>
            <person name="Magnuson J.K."/>
            <person name="Baker S.E."/>
            <person name="Pomraning K.R."/>
        </authorList>
    </citation>
    <scope>NUCLEOTIDE SEQUENCE [LARGE SCALE GENOMIC DNA]</scope>
    <source>
        <strain evidence="2">CBS 10300</strain>
    </source>
</reference>
<dbReference type="EMBL" id="MU970157">
    <property type="protein sequence ID" value="KAK9319855.1"/>
    <property type="molecule type" value="Genomic_DNA"/>
</dbReference>
<accession>A0ACC3TFW2</accession>
<keyword evidence="2" id="KW-1185">Reference proteome</keyword>
<dbReference type="Proteomes" id="UP001489719">
    <property type="component" value="Unassembled WGS sequence"/>
</dbReference>
<sequence>MSSAIAHRSRSQKLAAQALQLDCSSRALLPALFISWVIPFPAAFASRFSSDHGYLSAFDLVANGTSSEAIAYLALQETSILGLILLLFLVRRRLRLLLVLATLTALAIYFLGKHQRPQLLFQDLIINGCKDGSSENPVHLNYLYSDQKEIDLLRISRITAFALALDAEATIFPKYLWLICHAAALSVMLEWILLELMIWGTHWQRRTLVRARRGIFHRGINNLEKHEPSLVEDQPVDYSADEKVPLLAENDLAPESMLEAEEESRYWEL</sequence>
<evidence type="ECO:0000313" key="1">
    <source>
        <dbReference type="EMBL" id="KAK9319855.1"/>
    </source>
</evidence>